<reference evidence="1" key="1">
    <citation type="submission" date="2021-01" db="EMBL/GenBank/DDBJ databases">
        <authorList>
            <person name="Corre E."/>
            <person name="Pelletier E."/>
            <person name="Niang G."/>
            <person name="Scheremetjew M."/>
            <person name="Finn R."/>
            <person name="Kale V."/>
            <person name="Holt S."/>
            <person name="Cochrane G."/>
            <person name="Meng A."/>
            <person name="Brown T."/>
            <person name="Cohen L."/>
        </authorList>
    </citation>
    <scope>NUCLEOTIDE SEQUENCE</scope>
    <source>
        <strain evidence="1">NIES-381</strain>
    </source>
</reference>
<organism evidence="1">
    <name type="scientific">Eutreptiella gymnastica</name>
    <dbReference type="NCBI Taxonomy" id="73025"/>
    <lineage>
        <taxon>Eukaryota</taxon>
        <taxon>Discoba</taxon>
        <taxon>Euglenozoa</taxon>
        <taxon>Euglenida</taxon>
        <taxon>Spirocuta</taxon>
        <taxon>Euglenophyceae</taxon>
        <taxon>Eutreptiales</taxon>
        <taxon>Eutreptiaceae</taxon>
        <taxon>Eutreptiella</taxon>
    </lineage>
</organism>
<dbReference type="AlphaFoldDB" id="A0A7S1JHZ8"/>
<accession>A0A7S1JHZ8</accession>
<evidence type="ECO:0000313" key="1">
    <source>
        <dbReference type="EMBL" id="CAD9044775.1"/>
    </source>
</evidence>
<dbReference type="EMBL" id="HBGA01153988">
    <property type="protein sequence ID" value="CAD9044775.1"/>
    <property type="molecule type" value="Transcribed_RNA"/>
</dbReference>
<proteinExistence type="predicted"/>
<gene>
    <name evidence="1" type="ORF">EGYM00392_LOCUS55959</name>
</gene>
<name>A0A7S1JHZ8_9EUGL</name>
<protein>
    <submittedName>
        <fullName evidence="1">Uncharacterized protein</fullName>
    </submittedName>
</protein>
<dbReference type="Gene3D" id="3.90.1140.10">
    <property type="entry name" value="Cyclic phosphodiesterase"/>
    <property type="match status" value="1"/>
</dbReference>
<sequence length="290" mass="31377">MACTKFVPLFSRYYSCAQNAAARFKLSVQVCSSDAGTGQEGLLLEAETLDVVEAAAVDILKAVDKAIGCNYFVGFCLDPERHAAVVSNIRAFQLQAQAAAPCMTALAVSPWVGLDRLTLCLLPLKLYNAEAVVRTSEVLATVCARNSPLHVTFEWGRPLGPMKWVMCPHPRDAERLRHFAVEVHAQLRDAGLVAPEGKLMCNPHVSLIKISWDPVSKAAKQAAAQAASEMKLTKKGLFAMPEGPLFEGSLFGDCTFDTLRLLHIDGPTVRGSVHAIASEHLLRGSRCASF</sequence>